<dbReference type="RefSeq" id="WP_010759493.1">
    <property type="nucleotide sequence ID" value="NZ_ASWD01000003.1"/>
</dbReference>
<dbReference type="Pfam" id="PF13454">
    <property type="entry name" value="NAD_binding_9"/>
    <property type="match status" value="1"/>
</dbReference>
<protein>
    <recommendedName>
        <fullName evidence="1">FAD-dependent urate hydroxylase HpyO/Asp monooxygenase CreE-like FAD/NAD(P)-binding domain-containing protein</fullName>
    </recommendedName>
</protein>
<dbReference type="STRING" id="160454.RV10_GL000281"/>
<feature type="domain" description="FAD-dependent urate hydroxylase HpyO/Asp monooxygenase CreE-like FAD/NAD(P)-binding" evidence="1">
    <location>
        <begin position="5"/>
        <end position="179"/>
    </location>
</feature>
<accession>R2PWY5</accession>
<dbReference type="OrthoDB" id="6309046at2"/>
<organism evidence="2 3">
    <name type="scientific">Enterococcus pallens ATCC BAA-351</name>
    <dbReference type="NCBI Taxonomy" id="1158607"/>
    <lineage>
        <taxon>Bacteria</taxon>
        <taxon>Bacillati</taxon>
        <taxon>Bacillota</taxon>
        <taxon>Bacilli</taxon>
        <taxon>Lactobacillales</taxon>
        <taxon>Enterococcaceae</taxon>
        <taxon>Enterococcus</taxon>
    </lineage>
</organism>
<dbReference type="InterPro" id="IPR038732">
    <property type="entry name" value="HpyO/CreE_NAD-binding"/>
</dbReference>
<dbReference type="PANTHER" id="PTHR40254:SF1">
    <property type="entry name" value="BLR0577 PROTEIN"/>
    <property type="match status" value="1"/>
</dbReference>
<dbReference type="HOGENOM" id="CLU_016297_0_0_9"/>
<dbReference type="PATRIC" id="fig|1158607.3.peg.4541"/>
<dbReference type="SUPFAM" id="SSF51905">
    <property type="entry name" value="FAD/NAD(P)-binding domain"/>
    <property type="match status" value="1"/>
</dbReference>
<comment type="caution">
    <text evidence="2">The sequence shown here is derived from an EMBL/GenBank/DDBJ whole genome shotgun (WGS) entry which is preliminary data.</text>
</comment>
<name>R2PWY5_9ENTE</name>
<reference evidence="2 3" key="1">
    <citation type="submission" date="2013-02" db="EMBL/GenBank/DDBJ databases">
        <title>The Genome Sequence of Enterococcus pallens BAA-351.</title>
        <authorList>
            <consortium name="The Broad Institute Genome Sequencing Platform"/>
            <consortium name="The Broad Institute Genome Sequencing Center for Infectious Disease"/>
            <person name="Earl A.M."/>
            <person name="Gilmore M.S."/>
            <person name="Lebreton F."/>
            <person name="Walker B."/>
            <person name="Young S.K."/>
            <person name="Zeng Q."/>
            <person name="Gargeya S."/>
            <person name="Fitzgerald M."/>
            <person name="Haas B."/>
            <person name="Abouelleil A."/>
            <person name="Alvarado L."/>
            <person name="Arachchi H.M."/>
            <person name="Berlin A.M."/>
            <person name="Chapman S.B."/>
            <person name="Dewar J."/>
            <person name="Goldberg J."/>
            <person name="Griggs A."/>
            <person name="Gujja S."/>
            <person name="Hansen M."/>
            <person name="Howarth C."/>
            <person name="Imamovic A."/>
            <person name="Larimer J."/>
            <person name="McCowan C."/>
            <person name="Murphy C."/>
            <person name="Neiman D."/>
            <person name="Pearson M."/>
            <person name="Priest M."/>
            <person name="Roberts A."/>
            <person name="Saif S."/>
            <person name="Shea T."/>
            <person name="Sisk P."/>
            <person name="Sykes S."/>
            <person name="Wortman J."/>
            <person name="Nusbaum C."/>
            <person name="Birren B."/>
        </authorList>
    </citation>
    <scope>NUCLEOTIDE SEQUENCE [LARGE SCALE GENOMIC DNA]</scope>
    <source>
        <strain evidence="2 3">ATCC BAA-351</strain>
    </source>
</reference>
<proteinExistence type="predicted"/>
<sequence length="601" mass="68156">MGKIAVVGAGPYGLIMLDRLVQNYREKENLEILSFDPDGPGGKVWDPQQTDTVLMNSVTEHVTLFTDDTLNSGGVIAPGPNLYEWSKNEAPKFIKQQVEKNQKDFLSQAASLGRNDCSQRRFYGLYQQWFFSNLQAHLPENITLTFYQEAVKDLIIEDQITLVANEKHVVDQVILATGHSDNDLSDEEQQFSIFAEEQGLTYQPPKNPARVSLENIQPNEDVILRGVGLSFFDYIGLLPKHWGGAFVEKDQKVYYQPSGNEGKMIIGSGRGLPYHARPANQKKAGEDAQPQLLTDERLEQIQPGEGAEFFDLLRKEAELVYYEKKLANTSINVAEFLEAYRKEEREKALAHFNIPKELQLDWDSLVDPGKDVAPQDFPEFVREYMAKDIKEAEKGNMTGAIASALDTLKELQLPVHKMIDHEAFTAKEYWEELWKKYNPEYGFLTVGPPVIRMKQLAALEKAGIAIFLAPDMTVERTESQFVAFSKQNEAVKYSANHLIEARIPSTNFRRTLNPLIQALKKRGYLAPHTVKVENEVHESGAILVSRSTHQVIDQKNKILEKLYCYGVPVEGLDWLNASTPRPKTSDRIFEMADQIVLSIYQ</sequence>
<dbReference type="InterPro" id="IPR036188">
    <property type="entry name" value="FAD/NAD-bd_sf"/>
</dbReference>
<dbReference type="PANTHER" id="PTHR40254">
    <property type="entry name" value="BLR0577 PROTEIN"/>
    <property type="match status" value="1"/>
</dbReference>
<keyword evidence="3" id="KW-1185">Reference proteome</keyword>
<dbReference type="EMBL" id="AJAQ01000046">
    <property type="protein sequence ID" value="EOH87703.1"/>
    <property type="molecule type" value="Genomic_DNA"/>
</dbReference>
<gene>
    <name evidence="2" type="ORF">UAU_04557</name>
</gene>
<dbReference type="Proteomes" id="UP000013782">
    <property type="component" value="Unassembled WGS sequence"/>
</dbReference>
<evidence type="ECO:0000313" key="3">
    <source>
        <dbReference type="Proteomes" id="UP000013782"/>
    </source>
</evidence>
<evidence type="ECO:0000313" key="2">
    <source>
        <dbReference type="EMBL" id="EOH87703.1"/>
    </source>
</evidence>
<dbReference type="InterPro" id="IPR052189">
    <property type="entry name" value="L-asp_N-monooxygenase_NS-form"/>
</dbReference>
<dbReference type="AlphaFoldDB" id="R2PWY5"/>
<dbReference type="eggNOG" id="COG4529">
    <property type="taxonomic scope" value="Bacteria"/>
</dbReference>
<evidence type="ECO:0000259" key="1">
    <source>
        <dbReference type="Pfam" id="PF13454"/>
    </source>
</evidence>